<dbReference type="GO" id="GO:0016829">
    <property type="term" value="F:lyase activity"/>
    <property type="evidence" value="ECO:0007669"/>
    <property type="project" value="UniProtKB-KW"/>
</dbReference>
<evidence type="ECO:0000313" key="8">
    <source>
        <dbReference type="Proteomes" id="UP000189670"/>
    </source>
</evidence>
<dbReference type="PANTHER" id="PTHR30518">
    <property type="entry name" value="ENDOLYTIC MUREIN TRANSGLYCOSYLASE"/>
    <property type="match status" value="1"/>
</dbReference>
<feature type="non-terminal residue" evidence="7">
    <location>
        <position position="1"/>
    </location>
</feature>
<organism evidence="7 8">
    <name type="scientific">Candidatus Magnetoglobus multicellularis str. Araruama</name>
    <dbReference type="NCBI Taxonomy" id="890399"/>
    <lineage>
        <taxon>Bacteria</taxon>
        <taxon>Pseudomonadati</taxon>
        <taxon>Thermodesulfobacteriota</taxon>
        <taxon>Desulfobacteria</taxon>
        <taxon>Desulfobacterales</taxon>
        <taxon>Desulfobacteraceae</taxon>
        <taxon>Candidatus Magnetoglobus</taxon>
    </lineage>
</organism>
<dbReference type="PANTHER" id="PTHR30518:SF2">
    <property type="entry name" value="ENDOLYTIC MUREIN TRANSGLYCOSYLASE"/>
    <property type="match status" value="1"/>
</dbReference>
<name>A0A1V1NQD8_9BACT</name>
<comment type="caution">
    <text evidence="7">The sequence shown here is derived from an EMBL/GenBank/DDBJ whole genome shotgun (WGS) entry which is preliminary data.</text>
</comment>
<evidence type="ECO:0000256" key="2">
    <source>
        <dbReference type="ARBA" id="ARBA00022692"/>
    </source>
</evidence>
<feature type="non-terminal residue" evidence="7">
    <location>
        <position position="178"/>
    </location>
</feature>
<keyword evidence="1" id="KW-1003">Cell membrane</keyword>
<dbReference type="Proteomes" id="UP000189670">
    <property type="component" value="Unassembled WGS sequence"/>
</dbReference>
<evidence type="ECO:0000256" key="3">
    <source>
        <dbReference type="ARBA" id="ARBA00022989"/>
    </source>
</evidence>
<evidence type="ECO:0000313" key="7">
    <source>
        <dbReference type="EMBL" id="ETR64790.1"/>
    </source>
</evidence>
<evidence type="ECO:0000256" key="6">
    <source>
        <dbReference type="ARBA" id="ARBA00023316"/>
    </source>
</evidence>
<dbReference type="NCBIfam" id="TIGR00247">
    <property type="entry name" value="endolytic transglycosylase MltG"/>
    <property type="match status" value="1"/>
</dbReference>
<protein>
    <submittedName>
        <fullName evidence="7">Aminodeoxychorismate lyase</fullName>
    </submittedName>
</protein>
<dbReference type="GO" id="GO:0071555">
    <property type="term" value="P:cell wall organization"/>
    <property type="evidence" value="ECO:0007669"/>
    <property type="project" value="UniProtKB-KW"/>
</dbReference>
<keyword evidence="4" id="KW-0472">Membrane</keyword>
<dbReference type="InterPro" id="IPR003770">
    <property type="entry name" value="MLTG-like"/>
</dbReference>
<evidence type="ECO:0000256" key="5">
    <source>
        <dbReference type="ARBA" id="ARBA00023239"/>
    </source>
</evidence>
<keyword evidence="2" id="KW-0812">Transmembrane</keyword>
<keyword evidence="6" id="KW-0961">Cell wall biogenesis/degradation</keyword>
<gene>
    <name evidence="7" type="ORF">OMM_15340</name>
</gene>
<dbReference type="AlphaFoldDB" id="A0A1V1NQD8"/>
<keyword evidence="5 7" id="KW-0456">Lyase</keyword>
<sequence length="178" mass="20521">QIISKEAFMAYAKNPRNVRSFGIDADSFEGYLFPDTYYFAKNSSPERVIKTMLKKFWQVFDHTLCQRSEEIGFSIHETVIFASIVEKETGKAHERPIIASVFHNRLKRNMRLESDPTVIYGVPNFDGNLTRNHLKFKTPYNTYRIKGLPIGPIANPGEDAIRAALYPDTTKFLYFVSK</sequence>
<evidence type="ECO:0000256" key="1">
    <source>
        <dbReference type="ARBA" id="ARBA00022475"/>
    </source>
</evidence>
<proteinExistence type="predicted"/>
<dbReference type="Pfam" id="PF02618">
    <property type="entry name" value="YceG"/>
    <property type="match status" value="1"/>
</dbReference>
<dbReference type="CDD" id="cd08010">
    <property type="entry name" value="MltG_like"/>
    <property type="match status" value="1"/>
</dbReference>
<accession>A0A1V1NQD8</accession>
<evidence type="ECO:0000256" key="4">
    <source>
        <dbReference type="ARBA" id="ARBA00023136"/>
    </source>
</evidence>
<reference evidence="8" key="1">
    <citation type="submission" date="2012-11" db="EMBL/GenBank/DDBJ databases">
        <authorList>
            <person name="Lucero-Rivera Y.E."/>
            <person name="Tovar-Ramirez D."/>
        </authorList>
    </citation>
    <scope>NUCLEOTIDE SEQUENCE [LARGE SCALE GENOMIC DNA]</scope>
    <source>
        <strain evidence="8">Araruama</strain>
    </source>
</reference>
<dbReference type="EMBL" id="ATBP01003640">
    <property type="protein sequence ID" value="ETR64790.1"/>
    <property type="molecule type" value="Genomic_DNA"/>
</dbReference>
<keyword evidence="3" id="KW-1133">Transmembrane helix</keyword>